<dbReference type="Proteomes" id="UP000569914">
    <property type="component" value="Unassembled WGS sequence"/>
</dbReference>
<keyword evidence="2" id="KW-0489">Methyltransferase</keyword>
<dbReference type="RefSeq" id="WP_179752120.1">
    <property type="nucleotide sequence ID" value="NZ_JACCBU010000001.1"/>
</dbReference>
<dbReference type="EMBL" id="JACCBU010000001">
    <property type="protein sequence ID" value="NYE71759.1"/>
    <property type="molecule type" value="Genomic_DNA"/>
</dbReference>
<sequence>MITDRLEFRTIGGAEDLLAEELGDAGLTELALGERRVTGTAAGPPETLTRLRLSSTAALPLGDAADPDLAPLRESAEHGMIAALAPEHGAITFRVGHDSAEVRTALTDKITAEFGWVNAPGDWLVNLTRYGERWLAELGPLHWSRRFGRLERLPWSSTPVLGATLVRLAKIGPRDLVADPFCGTGTLLVLAGLAEPEARLFGSDRDPEAIRLAKLNADRFGIRARWRTGSAESIELRDGAAARVVANLPFGKQVGSHRDNEQLYPAALREIGRILDPRGRAVLLTDDKRLFAESVQRTGGIKIIRERVLSFGGVSPTAYVITPTTKNRRARGR</sequence>
<proteinExistence type="predicted"/>
<name>A0A7Y9L9G2_9ACTN</name>
<dbReference type="Gene3D" id="3.40.50.150">
    <property type="entry name" value="Vaccinia Virus protein VP39"/>
    <property type="match status" value="1"/>
</dbReference>
<dbReference type="PANTHER" id="PTHR14911:SF13">
    <property type="entry name" value="TRNA (GUANINE(6)-N2)-METHYLTRANSFERASE THUMP3"/>
    <property type="match status" value="1"/>
</dbReference>
<dbReference type="SUPFAM" id="SSF53335">
    <property type="entry name" value="S-adenosyl-L-methionine-dependent methyltransferases"/>
    <property type="match status" value="1"/>
</dbReference>
<reference evidence="2 3" key="1">
    <citation type="submission" date="2020-07" db="EMBL/GenBank/DDBJ databases">
        <title>Sequencing the genomes of 1000 actinobacteria strains.</title>
        <authorList>
            <person name="Klenk H.-P."/>
        </authorList>
    </citation>
    <scope>NUCLEOTIDE SEQUENCE [LARGE SCALE GENOMIC DNA]</scope>
    <source>
        <strain evidence="2 3">DSM 22083</strain>
    </source>
</reference>
<comment type="caution">
    <text evidence="2">The sequence shown here is derived from an EMBL/GenBank/DDBJ whole genome shotgun (WGS) entry which is preliminary data.</text>
</comment>
<dbReference type="AlphaFoldDB" id="A0A7Y9L9G2"/>
<evidence type="ECO:0000259" key="1">
    <source>
        <dbReference type="Pfam" id="PF01170"/>
    </source>
</evidence>
<dbReference type="PANTHER" id="PTHR14911">
    <property type="entry name" value="THUMP DOMAIN-CONTAINING"/>
    <property type="match status" value="1"/>
</dbReference>
<dbReference type="InterPro" id="IPR000241">
    <property type="entry name" value="RlmKL-like_Mtase"/>
</dbReference>
<dbReference type="CDD" id="cd02440">
    <property type="entry name" value="AdoMet_MTases"/>
    <property type="match status" value="1"/>
</dbReference>
<dbReference type="Pfam" id="PF01170">
    <property type="entry name" value="UPF0020"/>
    <property type="match status" value="1"/>
</dbReference>
<evidence type="ECO:0000313" key="3">
    <source>
        <dbReference type="Proteomes" id="UP000569914"/>
    </source>
</evidence>
<accession>A0A7Y9L9G2</accession>
<gene>
    <name evidence="2" type="ORF">BKA15_003088</name>
</gene>
<protein>
    <submittedName>
        <fullName evidence="2">23S rRNA G2445 N2-methylase RlmL</fullName>
    </submittedName>
</protein>
<keyword evidence="3" id="KW-1185">Reference proteome</keyword>
<dbReference type="GO" id="GO:0016423">
    <property type="term" value="F:tRNA (guanine) methyltransferase activity"/>
    <property type="evidence" value="ECO:0007669"/>
    <property type="project" value="TreeGrafter"/>
</dbReference>
<feature type="domain" description="Ribosomal RNA large subunit methyltransferase K/L-like methyltransferase" evidence="1">
    <location>
        <begin position="161"/>
        <end position="308"/>
    </location>
</feature>
<dbReference type="InterPro" id="IPR029063">
    <property type="entry name" value="SAM-dependent_MTases_sf"/>
</dbReference>
<dbReference type="GO" id="GO:0030488">
    <property type="term" value="P:tRNA methylation"/>
    <property type="evidence" value="ECO:0007669"/>
    <property type="project" value="TreeGrafter"/>
</dbReference>
<evidence type="ECO:0000313" key="2">
    <source>
        <dbReference type="EMBL" id="NYE71759.1"/>
    </source>
</evidence>
<keyword evidence="2" id="KW-0808">Transferase</keyword>
<organism evidence="2 3">
    <name type="scientific">Microlunatus parietis</name>
    <dbReference type="NCBI Taxonomy" id="682979"/>
    <lineage>
        <taxon>Bacteria</taxon>
        <taxon>Bacillati</taxon>
        <taxon>Actinomycetota</taxon>
        <taxon>Actinomycetes</taxon>
        <taxon>Propionibacteriales</taxon>
        <taxon>Propionibacteriaceae</taxon>
        <taxon>Microlunatus</taxon>
    </lineage>
</organism>